<dbReference type="PANTHER" id="PTHR33375:SF1">
    <property type="entry name" value="CHROMOSOME-PARTITIONING PROTEIN PARB-RELATED"/>
    <property type="match status" value="1"/>
</dbReference>
<dbReference type="InterPro" id="IPR036086">
    <property type="entry name" value="ParB/Sulfiredoxin_sf"/>
</dbReference>
<dbReference type="PANTHER" id="PTHR33375">
    <property type="entry name" value="CHROMOSOME-PARTITIONING PROTEIN PARB-RELATED"/>
    <property type="match status" value="1"/>
</dbReference>
<keyword evidence="1" id="KW-0175">Coiled coil</keyword>
<reference evidence="3 4" key="1">
    <citation type="submission" date="2023-07" db="EMBL/GenBank/DDBJ databases">
        <title>Genomic Encyclopedia of Type Strains, Phase IV (KMG-IV): sequencing the most valuable type-strain genomes for metagenomic binning, comparative biology and taxonomic classification.</title>
        <authorList>
            <person name="Goeker M."/>
        </authorList>
    </citation>
    <scope>NUCLEOTIDE SEQUENCE [LARGE SCALE GENOMIC DNA]</scope>
    <source>
        <strain evidence="3 4">DSM 14914</strain>
    </source>
</reference>
<dbReference type="CDD" id="cd16410">
    <property type="entry name" value="ParB_N_like"/>
    <property type="match status" value="1"/>
</dbReference>
<evidence type="ECO:0000256" key="1">
    <source>
        <dbReference type="SAM" id="Coils"/>
    </source>
</evidence>
<evidence type="ECO:0000259" key="2">
    <source>
        <dbReference type="SMART" id="SM00470"/>
    </source>
</evidence>
<sequence length="379" mass="43947">MQIDINKIKVNDRIRKDFGGIEELAQDIEQNGLINPIVVTPDYQLIAGERRLRAHQFLGRTEVTVRVMEIKDFEHQLQLEISENEHRKEFTFSERVEWARRLEEVERMKAKERMAGGKENLPDQPTGQVRDIVADQAGFGSGRQYDKAKFIAENATPEIIQQLDEGLISTHKAFVETKARLEAAVREAEERAEQAELDKLELQRQYKDAIPADQLEEAVSAAVERHEEETTVFIRQKEKEAEVQLKQRDEYWKNKINEDLEKERLKIEQLKLGYQQKKEELEAMKLQKTDDFDEQQAELKMKKLRSESNINALQLNTHVKRFLETVGITSFMLGAIGAASMGEKKRLGESLDMLQRFIDQVRPAVNGRKAVEVYDIDKQ</sequence>
<proteinExistence type="predicted"/>
<dbReference type="Pfam" id="PF02195">
    <property type="entry name" value="ParB_N"/>
    <property type="match status" value="1"/>
</dbReference>
<feature type="domain" description="ParB-like N-terminal" evidence="2">
    <location>
        <begin position="1"/>
        <end position="85"/>
    </location>
</feature>
<feature type="coiled-coil region" evidence="1">
    <location>
        <begin position="253"/>
        <end position="298"/>
    </location>
</feature>
<dbReference type="Proteomes" id="UP001242811">
    <property type="component" value="Unassembled WGS sequence"/>
</dbReference>
<dbReference type="InterPro" id="IPR050336">
    <property type="entry name" value="Chromosome_partition/occlusion"/>
</dbReference>
<comment type="caution">
    <text evidence="3">The sequence shown here is derived from an EMBL/GenBank/DDBJ whole genome shotgun (WGS) entry which is preliminary data.</text>
</comment>
<accession>A0ABU0KR07</accession>
<dbReference type="SUPFAM" id="SSF110849">
    <property type="entry name" value="ParB/Sulfiredoxin"/>
    <property type="match status" value="1"/>
</dbReference>
<keyword evidence="4" id="KW-1185">Reference proteome</keyword>
<dbReference type="EMBL" id="JAUSWA010000001">
    <property type="protein sequence ID" value="MDQ0491868.1"/>
    <property type="molecule type" value="Genomic_DNA"/>
</dbReference>
<evidence type="ECO:0000313" key="4">
    <source>
        <dbReference type="Proteomes" id="UP001242811"/>
    </source>
</evidence>
<gene>
    <name evidence="3" type="ORF">QOZ95_000015</name>
</gene>
<evidence type="ECO:0000313" key="3">
    <source>
        <dbReference type="EMBL" id="MDQ0491868.1"/>
    </source>
</evidence>
<dbReference type="RefSeq" id="WP_152381917.1">
    <property type="nucleotide sequence ID" value="NZ_CP045298.1"/>
</dbReference>
<dbReference type="InterPro" id="IPR003115">
    <property type="entry name" value="ParB_N"/>
</dbReference>
<organism evidence="3 4">
    <name type="scientific">Paenibacillus brasilensis</name>
    <dbReference type="NCBI Taxonomy" id="128574"/>
    <lineage>
        <taxon>Bacteria</taxon>
        <taxon>Bacillati</taxon>
        <taxon>Bacillota</taxon>
        <taxon>Bacilli</taxon>
        <taxon>Bacillales</taxon>
        <taxon>Paenibacillaceae</taxon>
        <taxon>Paenibacillus</taxon>
    </lineage>
</organism>
<protein>
    <submittedName>
        <fullName evidence="3">ParB family chromosome partitioning protein</fullName>
    </submittedName>
</protein>
<dbReference type="SMART" id="SM00470">
    <property type="entry name" value="ParB"/>
    <property type="match status" value="1"/>
</dbReference>
<feature type="coiled-coil region" evidence="1">
    <location>
        <begin position="171"/>
        <end position="205"/>
    </location>
</feature>
<dbReference type="Gene3D" id="3.90.1530.10">
    <property type="entry name" value="Conserved hypothetical protein from pyrococcus furiosus pfu- 392566-001, ParB domain"/>
    <property type="match status" value="1"/>
</dbReference>
<name>A0ABU0KR07_9BACL</name>